<protein>
    <recommendedName>
        <fullName evidence="2">F-box domain-containing protein</fullName>
    </recommendedName>
</protein>
<name>A0AAV2D601_9ROSI</name>
<dbReference type="InterPro" id="IPR050796">
    <property type="entry name" value="SCF_F-box_component"/>
</dbReference>
<evidence type="ECO:0000259" key="2">
    <source>
        <dbReference type="SMART" id="SM00256"/>
    </source>
</evidence>
<dbReference type="SMART" id="SM00256">
    <property type="entry name" value="FBOX"/>
    <property type="match status" value="1"/>
</dbReference>
<feature type="domain" description="F-box" evidence="2">
    <location>
        <begin position="26"/>
        <end position="67"/>
    </location>
</feature>
<evidence type="ECO:0000256" key="1">
    <source>
        <dbReference type="SAM" id="MobiDB-lite"/>
    </source>
</evidence>
<dbReference type="InterPro" id="IPR001810">
    <property type="entry name" value="F-box_dom"/>
</dbReference>
<feature type="compositionally biased region" description="Low complexity" evidence="1">
    <location>
        <begin position="1"/>
        <end position="10"/>
    </location>
</feature>
<dbReference type="Pfam" id="PF00646">
    <property type="entry name" value="F-box"/>
    <property type="match status" value="1"/>
</dbReference>
<dbReference type="CDD" id="cd22157">
    <property type="entry name" value="F-box_AtFBW1-like"/>
    <property type="match status" value="1"/>
</dbReference>
<dbReference type="Proteomes" id="UP001497516">
    <property type="component" value="Chromosome 2"/>
</dbReference>
<feature type="region of interest" description="Disordered" evidence="1">
    <location>
        <begin position="1"/>
        <end position="23"/>
    </location>
</feature>
<dbReference type="Pfam" id="PF07734">
    <property type="entry name" value="FBA_1"/>
    <property type="match status" value="1"/>
</dbReference>
<dbReference type="InterPro" id="IPR006527">
    <property type="entry name" value="F-box-assoc_dom_typ1"/>
</dbReference>
<dbReference type="NCBIfam" id="TIGR01640">
    <property type="entry name" value="F_box_assoc_1"/>
    <property type="match status" value="1"/>
</dbReference>
<keyword evidence="4" id="KW-1185">Reference proteome</keyword>
<reference evidence="3 4" key="1">
    <citation type="submission" date="2024-04" db="EMBL/GenBank/DDBJ databases">
        <authorList>
            <person name="Fracassetti M."/>
        </authorList>
    </citation>
    <scope>NUCLEOTIDE SEQUENCE [LARGE SCALE GENOMIC DNA]</scope>
</reference>
<sequence>MSRKNGAARAKMARRRAMQKEEEEEVPADLHIDILRRLPQSSCIVRFRCVCKSWCALISDPSFTRQKLFLNSESSSPPPPPPPLAMVIKDNNLGGMSAPESFYSLYSFNALKPSLRGEAADIRIPFNLCHYRIAGCCHGLLCLYDSRCGRSAGEAILWNPATKETKVLPPSLFNLAPHSQYACYGRLGFGFDPETNDYKVVREIDYNYEVRGWNHRKCPLFELYSLTTDSWRKIDTGSCSPFSNGHLLYLPAVSYRKLSRCYKGKLYWWSDHSSLSRCSTQIASSRTQFAWFDMSKEVFRGADVRNPSDDRWAVRWLFVPPNEEEEENDSLVAICSGGGGGGGGGRESLEVWALMKLWVPESWTKLFVVPDDYYDFVGISSNFLFYQRHKSHERSNDGVIVVNPATLTISAYHLGTGEIIDSVVSNTMVFLIMDYVPSRVSLV</sequence>
<dbReference type="InterPro" id="IPR017451">
    <property type="entry name" value="F-box-assoc_interact_dom"/>
</dbReference>
<evidence type="ECO:0000313" key="3">
    <source>
        <dbReference type="EMBL" id="CAL1366216.1"/>
    </source>
</evidence>
<dbReference type="PANTHER" id="PTHR31672:SF13">
    <property type="entry name" value="F-BOX PROTEIN CPR30-LIKE"/>
    <property type="match status" value="1"/>
</dbReference>
<gene>
    <name evidence="3" type="ORF">LTRI10_LOCUS10534</name>
</gene>
<dbReference type="Gene3D" id="1.20.1280.50">
    <property type="match status" value="1"/>
</dbReference>
<evidence type="ECO:0000313" key="4">
    <source>
        <dbReference type="Proteomes" id="UP001497516"/>
    </source>
</evidence>
<dbReference type="SUPFAM" id="SSF81383">
    <property type="entry name" value="F-box domain"/>
    <property type="match status" value="1"/>
</dbReference>
<organism evidence="3 4">
    <name type="scientific">Linum trigynum</name>
    <dbReference type="NCBI Taxonomy" id="586398"/>
    <lineage>
        <taxon>Eukaryota</taxon>
        <taxon>Viridiplantae</taxon>
        <taxon>Streptophyta</taxon>
        <taxon>Embryophyta</taxon>
        <taxon>Tracheophyta</taxon>
        <taxon>Spermatophyta</taxon>
        <taxon>Magnoliopsida</taxon>
        <taxon>eudicotyledons</taxon>
        <taxon>Gunneridae</taxon>
        <taxon>Pentapetalae</taxon>
        <taxon>rosids</taxon>
        <taxon>fabids</taxon>
        <taxon>Malpighiales</taxon>
        <taxon>Linaceae</taxon>
        <taxon>Linum</taxon>
    </lineage>
</organism>
<dbReference type="EMBL" id="OZ034815">
    <property type="protein sequence ID" value="CAL1366216.1"/>
    <property type="molecule type" value="Genomic_DNA"/>
</dbReference>
<accession>A0AAV2D601</accession>
<dbReference type="InterPro" id="IPR036047">
    <property type="entry name" value="F-box-like_dom_sf"/>
</dbReference>
<dbReference type="AlphaFoldDB" id="A0AAV2D601"/>
<dbReference type="PANTHER" id="PTHR31672">
    <property type="entry name" value="BNACNNG10540D PROTEIN"/>
    <property type="match status" value="1"/>
</dbReference>
<proteinExistence type="predicted"/>